<name>A0A0N5BZ61_STREA</name>
<evidence type="ECO:0000256" key="3">
    <source>
        <dbReference type="ARBA" id="ARBA00014856"/>
    </source>
</evidence>
<dbReference type="Proteomes" id="UP000046392">
    <property type="component" value="Unplaced"/>
</dbReference>
<comment type="subcellular location">
    <subcellularLocation>
        <location evidence="1">Cytoplasm</location>
        <location evidence="1">Cytosol</location>
    </subcellularLocation>
</comment>
<keyword evidence="8" id="KW-1185">Reference proteome</keyword>
<dbReference type="Gene3D" id="3.60.15.10">
    <property type="entry name" value="Ribonuclease Z/Hydroxyacylglutathione hydrolase-like"/>
    <property type="match status" value="1"/>
</dbReference>
<sequence length="318" mass="35859">MKYIFYLFLSLNYYFTLSLFIQKYDKDSNPANILSQSLLKPNMAFLPQVNEQRRRTKRSVSLPDDIKDFKFNTVYFPMPDPRQGPIDGPTVIPILYGNFSMIDGDMIKLSTTSILILDENSKTYEKCYILVDTGLSLFKNTITGGLAAHGVKLSDINKLILTHTDVDNLGNINLFPDALIFSGNREIKRASFKVNTEDGYEHSEYGMPTVKICDNTEIMLTPGQSIDGLSIIVRNVSGYGDIGIVGNLFVSESDLTKPLLWQQFVKDANQATVWEASREQILCTVDFIAPGYGVMFKIPDDIKNQIKSKCNELKNSRI</sequence>
<organism evidence="8 9">
    <name type="scientific">Strongyloides papillosus</name>
    <name type="common">Intestinal threadworm</name>
    <dbReference type="NCBI Taxonomy" id="174720"/>
    <lineage>
        <taxon>Eukaryota</taxon>
        <taxon>Metazoa</taxon>
        <taxon>Ecdysozoa</taxon>
        <taxon>Nematoda</taxon>
        <taxon>Chromadorea</taxon>
        <taxon>Rhabditida</taxon>
        <taxon>Tylenchina</taxon>
        <taxon>Panagrolaimomorpha</taxon>
        <taxon>Strongyloidoidea</taxon>
        <taxon>Strongyloididae</taxon>
        <taxon>Strongyloides</taxon>
    </lineage>
</organism>
<dbReference type="Pfam" id="PF00753">
    <property type="entry name" value="Lactamase_B"/>
    <property type="match status" value="1"/>
</dbReference>
<protein>
    <recommendedName>
        <fullName evidence="3">Metallo-beta-lactamase domain-containing protein 1</fullName>
    </recommendedName>
    <alternativeName>
        <fullName evidence="4">Endoribonuclease MBLAC1</fullName>
    </alternativeName>
</protein>
<dbReference type="WBParaSite" id="SPAL_0001105600.1">
    <property type="protein sequence ID" value="SPAL_0001105600.1"/>
    <property type="gene ID" value="SPAL_0001105600"/>
</dbReference>
<reference evidence="9" key="1">
    <citation type="submission" date="2017-02" db="UniProtKB">
        <authorList>
            <consortium name="WormBaseParasite"/>
        </authorList>
    </citation>
    <scope>IDENTIFICATION</scope>
</reference>
<evidence type="ECO:0000259" key="7">
    <source>
        <dbReference type="Pfam" id="PF00753"/>
    </source>
</evidence>
<evidence type="ECO:0000313" key="9">
    <source>
        <dbReference type="WBParaSite" id="SPAL_0001105600.1"/>
    </source>
</evidence>
<feature type="domain" description="Metallo-beta-lactamase" evidence="7">
    <location>
        <begin position="125"/>
        <end position="180"/>
    </location>
</feature>
<evidence type="ECO:0000256" key="6">
    <source>
        <dbReference type="ARBA" id="ARBA00045869"/>
    </source>
</evidence>
<accession>A0A0N5BZ61</accession>
<dbReference type="SUPFAM" id="SSF56281">
    <property type="entry name" value="Metallo-hydrolase/oxidoreductase"/>
    <property type="match status" value="1"/>
</dbReference>
<evidence type="ECO:0000256" key="2">
    <source>
        <dbReference type="ARBA" id="ARBA00011738"/>
    </source>
</evidence>
<dbReference type="GO" id="GO:0005829">
    <property type="term" value="C:cytosol"/>
    <property type="evidence" value="ECO:0007669"/>
    <property type="project" value="UniProtKB-SubCell"/>
</dbReference>
<dbReference type="InterPro" id="IPR001279">
    <property type="entry name" value="Metallo-B-lactamas"/>
</dbReference>
<evidence type="ECO:0000256" key="5">
    <source>
        <dbReference type="ARBA" id="ARBA00044690"/>
    </source>
</evidence>
<evidence type="ECO:0000256" key="1">
    <source>
        <dbReference type="ARBA" id="ARBA00004514"/>
    </source>
</evidence>
<comment type="function">
    <text evidence="6">Endoribonuclease that catalyzes the hydrolysis of histone-coding pre-mRNA 3'-end. Involved in histone pre-mRNA processing during the S-phase of the cell cycle, which is required for entering/progressing through S-phase. Cleaves histone pre-mRNA at a major and a minor cleavage site after the 5'-ACCCA-3' and the 5'-ACCCACA-3' sequence, respectively, and located downstream of the stem-loop. May require the presence of the HDE element located at the histone pre-RNA 3'-end to avoid non-specific cleavage.</text>
</comment>
<proteinExistence type="predicted"/>
<comment type="subunit">
    <text evidence="2">Homodimer.</text>
</comment>
<comment type="catalytic activity">
    <reaction evidence="5">
        <text>a ribonucleotidyl-ribonucleotide-RNA + H2O = a 3'-end ribonucleotide-RNA + a 5'-end 5'-phospho-ribonucleoside-RNA + H(+)</text>
        <dbReference type="Rhea" id="RHEA:68096"/>
        <dbReference type="Rhea" id="RHEA-COMP:15179"/>
        <dbReference type="Rhea" id="RHEA-COMP:17355"/>
        <dbReference type="Rhea" id="RHEA-COMP:17428"/>
        <dbReference type="ChEBI" id="CHEBI:15377"/>
        <dbReference type="ChEBI" id="CHEBI:15378"/>
        <dbReference type="ChEBI" id="CHEBI:74896"/>
        <dbReference type="ChEBI" id="CHEBI:138282"/>
        <dbReference type="ChEBI" id="CHEBI:173118"/>
    </reaction>
    <physiologicalReaction direction="left-to-right" evidence="5">
        <dbReference type="Rhea" id="RHEA:68097"/>
    </physiologicalReaction>
</comment>
<evidence type="ECO:0000256" key="4">
    <source>
        <dbReference type="ARBA" id="ARBA00032988"/>
    </source>
</evidence>
<dbReference type="InterPro" id="IPR039344">
    <property type="entry name" value="MBLAC1"/>
</dbReference>
<dbReference type="AlphaFoldDB" id="A0A0N5BZ61"/>
<dbReference type="InterPro" id="IPR036866">
    <property type="entry name" value="RibonucZ/Hydroxyglut_hydro"/>
</dbReference>
<evidence type="ECO:0000313" key="8">
    <source>
        <dbReference type="Proteomes" id="UP000046392"/>
    </source>
</evidence>
<dbReference type="PANTHER" id="PTHR23200">
    <property type="entry name" value="METALLO-BETA-LACTAMASE DOMAIN-CONTAINING PROTEIN 1"/>
    <property type="match status" value="1"/>
</dbReference>
<dbReference type="PANTHER" id="PTHR23200:SF48">
    <property type="entry name" value="METALLO-BETA-LACTAMASE DOMAIN-CONTAINING PROTEIN 1"/>
    <property type="match status" value="1"/>
</dbReference>